<dbReference type="EMBL" id="QEFB01000005">
    <property type="protein sequence ID" value="PWC07339.1"/>
    <property type="molecule type" value="Genomic_DNA"/>
</dbReference>
<sequence length="143" mass="15319">MSQPIDASCGDLVSADDIYNYNPNFTLVEDAAPNPDTKPGQIAGMNGLTCQWVHNTSKDTVDIAVAKLSDDELTALKNLAITESTPVPTYGAPPIEGYFTVIDSQGEAQIFTGSYWIAARSTTFFEPGDVEELAEAVMQNLPA</sequence>
<dbReference type="KEGG" id="myl:C3E77_04180"/>
<keyword evidence="2" id="KW-1185">Reference proteome</keyword>
<dbReference type="AlphaFoldDB" id="A0A2U1TEM8"/>
<accession>A0A2U1TEM8</accession>
<dbReference type="Proteomes" id="UP000244962">
    <property type="component" value="Unassembled WGS sequence"/>
</dbReference>
<evidence type="ECO:0000313" key="1">
    <source>
        <dbReference type="EMBL" id="PWC07339.1"/>
    </source>
</evidence>
<dbReference type="OrthoDB" id="5122815at2"/>
<name>A0A2U1TEM8_9MICO</name>
<gene>
    <name evidence="1" type="ORF">DF223_06860</name>
</gene>
<comment type="caution">
    <text evidence="1">The sequence shown here is derived from an EMBL/GenBank/DDBJ whole genome shotgun (WGS) entry which is preliminary data.</text>
</comment>
<proteinExistence type="predicted"/>
<protein>
    <recommendedName>
        <fullName evidence="3">Iron ABC transporter ATP-binding protein</fullName>
    </recommendedName>
</protein>
<reference evidence="2" key="1">
    <citation type="submission" date="2018-04" db="EMBL/GenBank/DDBJ databases">
        <authorList>
            <person name="Liu S."/>
            <person name="Wang Z."/>
            <person name="Li J."/>
        </authorList>
    </citation>
    <scope>NUCLEOTIDE SEQUENCE [LARGE SCALE GENOMIC DNA]</scope>
    <source>
        <strain evidence="2">622</strain>
    </source>
</reference>
<evidence type="ECO:0000313" key="2">
    <source>
        <dbReference type="Proteomes" id="UP000244962"/>
    </source>
</evidence>
<organism evidence="1 2">
    <name type="scientific">Mycetocola zhujimingii</name>
    <dbReference type="NCBI Taxonomy" id="2079792"/>
    <lineage>
        <taxon>Bacteria</taxon>
        <taxon>Bacillati</taxon>
        <taxon>Actinomycetota</taxon>
        <taxon>Actinomycetes</taxon>
        <taxon>Micrococcales</taxon>
        <taxon>Microbacteriaceae</taxon>
        <taxon>Mycetocola</taxon>
    </lineage>
</organism>
<evidence type="ECO:0008006" key="3">
    <source>
        <dbReference type="Google" id="ProtNLM"/>
    </source>
</evidence>